<dbReference type="AlphaFoldDB" id="A0AAN6TK79"/>
<reference evidence="3" key="2">
    <citation type="submission" date="2023-05" db="EMBL/GenBank/DDBJ databases">
        <authorList>
            <consortium name="Lawrence Berkeley National Laboratory"/>
            <person name="Steindorff A."/>
            <person name="Hensen N."/>
            <person name="Bonometti L."/>
            <person name="Westerberg I."/>
            <person name="Brannstrom I.O."/>
            <person name="Guillou S."/>
            <person name="Cros-Aarteil S."/>
            <person name="Calhoun S."/>
            <person name="Haridas S."/>
            <person name="Kuo A."/>
            <person name="Mondo S."/>
            <person name="Pangilinan J."/>
            <person name="Riley R."/>
            <person name="Labutti K."/>
            <person name="Andreopoulos B."/>
            <person name="Lipzen A."/>
            <person name="Chen C."/>
            <person name="Yanf M."/>
            <person name="Daum C."/>
            <person name="Ng V."/>
            <person name="Clum A."/>
            <person name="Ohm R."/>
            <person name="Martin F."/>
            <person name="Silar P."/>
            <person name="Natvig D."/>
            <person name="Lalanne C."/>
            <person name="Gautier V."/>
            <person name="Ament-Velasquez S.L."/>
            <person name="Kruys A."/>
            <person name="Hutchinson M.I."/>
            <person name="Powell A.J."/>
            <person name="Barry K."/>
            <person name="Miller A.N."/>
            <person name="Grigoriev I.V."/>
            <person name="Debuchy R."/>
            <person name="Gladieux P."/>
            <person name="Thoren M.H."/>
            <person name="Johannesson H."/>
        </authorList>
    </citation>
    <scope>NUCLEOTIDE SEQUENCE</scope>
    <source>
        <strain evidence="3">CBS 508.74</strain>
    </source>
</reference>
<keyword evidence="4" id="KW-1185">Reference proteome</keyword>
<evidence type="ECO:0000256" key="1">
    <source>
        <dbReference type="SAM" id="MobiDB-lite"/>
    </source>
</evidence>
<dbReference type="EMBL" id="MU853334">
    <property type="protein sequence ID" value="KAK4115920.1"/>
    <property type="molecule type" value="Genomic_DNA"/>
</dbReference>
<name>A0AAN6TK79_9PEZI</name>
<dbReference type="PANTHER" id="PTHR39461:SF1">
    <property type="entry name" value="LEA DOMAIN PROTEIN (AFU_ORTHOLOGUE AFUA_8G04920)"/>
    <property type="match status" value="1"/>
</dbReference>
<feature type="compositionally biased region" description="Low complexity" evidence="1">
    <location>
        <begin position="114"/>
        <end position="126"/>
    </location>
</feature>
<dbReference type="Pfam" id="PF22485">
    <property type="entry name" value="DUF6987"/>
    <property type="match status" value="1"/>
</dbReference>
<feature type="compositionally biased region" description="Basic and acidic residues" evidence="1">
    <location>
        <begin position="63"/>
        <end position="93"/>
    </location>
</feature>
<dbReference type="Pfam" id="PF12396">
    <property type="entry name" value="DUF3659"/>
    <property type="match status" value="5"/>
</dbReference>
<feature type="region of interest" description="Disordered" evidence="1">
    <location>
        <begin position="455"/>
        <end position="474"/>
    </location>
</feature>
<dbReference type="InterPro" id="IPR054256">
    <property type="entry name" value="DUF6987"/>
</dbReference>
<feature type="compositionally biased region" description="Low complexity" evidence="1">
    <location>
        <begin position="33"/>
        <end position="44"/>
    </location>
</feature>
<organism evidence="3 4">
    <name type="scientific">Canariomyces notabilis</name>
    <dbReference type="NCBI Taxonomy" id="2074819"/>
    <lineage>
        <taxon>Eukaryota</taxon>
        <taxon>Fungi</taxon>
        <taxon>Dikarya</taxon>
        <taxon>Ascomycota</taxon>
        <taxon>Pezizomycotina</taxon>
        <taxon>Sordariomycetes</taxon>
        <taxon>Sordariomycetidae</taxon>
        <taxon>Sordariales</taxon>
        <taxon>Chaetomiaceae</taxon>
        <taxon>Canariomyces</taxon>
    </lineage>
</organism>
<accession>A0AAN6TK79</accession>
<evidence type="ECO:0000313" key="4">
    <source>
        <dbReference type="Proteomes" id="UP001302812"/>
    </source>
</evidence>
<sequence length="687" mass="73726">MAKRAFDQASQNQPTDEARDAYLEASRAGQSQPPETEAPAAPEVEGQETSEALQKQPTEAEDDQQKLQLEPEKDQTEQQQKLQEETDKEHPEAEGETAAPEEPETEPVDFSILKNGTVNKGGNVVNEDGKAVGRVTEGILKHLIGKKVDEKGNIWSTDGKIVGKAEPVSESERDELLKEPAPFESFPDAVVDKDGFVVSNGEQVGKVIQGDLAILRGKSVDPDGDILDKAGNVVGKAVRWEPEPEPEPEPEVPVDKSILAGKRVNKAGNVVDGSGVIFGRVVEGDVKRMVGRMCDKNGNILSESGDILGKAELVPEGEREGLKEGPFAELEGCTVAKDGTVVTPAGDIVGRVIKGDAKILFGRAVDEDGDILDKNGNVLGKAERWEPEAVERKKNPMSGRKVNREGNVVDEDGNIIGKLTSGDLQKCSGKEIDDDGDVVDYKGNVVGHCSLIEDIPKVEEESPEDKEKREQAEQDKKLAIQMSVCIEQCLDKIRPICKMITEKIDKAERTPEDERDEEALVREVKPLIEEGGRILSEAKGIIKGLDPDGRIAANAKHKSAAREATPEEHHLADVLKDLTGDVTQCIDNAKRKLEDMPHAKKELNPLWGLLNEPLFQILAAVGLLLAGVLNLVGRLLAGLGLGGLVDGLLGTLGISRVLEGLGLGSFTKSLKGGKKKGGGLLGGVLGG</sequence>
<protein>
    <recommendedName>
        <fullName evidence="2">DUF6987 domain-containing protein</fullName>
    </recommendedName>
</protein>
<comment type="caution">
    <text evidence="3">The sequence shown here is derived from an EMBL/GenBank/DDBJ whole genome shotgun (WGS) entry which is preliminary data.</text>
</comment>
<evidence type="ECO:0000259" key="2">
    <source>
        <dbReference type="Pfam" id="PF22485"/>
    </source>
</evidence>
<dbReference type="GeneID" id="89935167"/>
<dbReference type="PANTHER" id="PTHR39461">
    <property type="entry name" value="LEA DOMAIN PROTEIN (AFU_ORTHOLOGUE AFUA_8G04920)"/>
    <property type="match status" value="1"/>
</dbReference>
<feature type="compositionally biased region" description="Polar residues" evidence="1">
    <location>
        <begin position="47"/>
        <end position="57"/>
    </location>
</feature>
<evidence type="ECO:0000313" key="3">
    <source>
        <dbReference type="EMBL" id="KAK4115920.1"/>
    </source>
</evidence>
<feature type="domain" description="DUF6987" evidence="2">
    <location>
        <begin position="467"/>
        <end position="665"/>
    </location>
</feature>
<gene>
    <name evidence="3" type="ORF">N656DRAFT_702694</name>
</gene>
<reference evidence="3" key="1">
    <citation type="journal article" date="2023" name="Mol. Phylogenet. Evol.">
        <title>Genome-scale phylogeny and comparative genomics of the fungal order Sordariales.</title>
        <authorList>
            <person name="Hensen N."/>
            <person name="Bonometti L."/>
            <person name="Westerberg I."/>
            <person name="Brannstrom I.O."/>
            <person name="Guillou S."/>
            <person name="Cros-Aarteil S."/>
            <person name="Calhoun S."/>
            <person name="Haridas S."/>
            <person name="Kuo A."/>
            <person name="Mondo S."/>
            <person name="Pangilinan J."/>
            <person name="Riley R."/>
            <person name="LaButti K."/>
            <person name="Andreopoulos B."/>
            <person name="Lipzen A."/>
            <person name="Chen C."/>
            <person name="Yan M."/>
            <person name="Daum C."/>
            <person name="Ng V."/>
            <person name="Clum A."/>
            <person name="Steindorff A."/>
            <person name="Ohm R.A."/>
            <person name="Martin F."/>
            <person name="Silar P."/>
            <person name="Natvig D.O."/>
            <person name="Lalanne C."/>
            <person name="Gautier V."/>
            <person name="Ament-Velasquez S.L."/>
            <person name="Kruys A."/>
            <person name="Hutchinson M.I."/>
            <person name="Powell A.J."/>
            <person name="Barry K."/>
            <person name="Miller A.N."/>
            <person name="Grigoriev I.V."/>
            <person name="Debuchy R."/>
            <person name="Gladieux P."/>
            <person name="Hiltunen Thoren M."/>
            <person name="Johannesson H."/>
        </authorList>
    </citation>
    <scope>NUCLEOTIDE SEQUENCE</scope>
    <source>
        <strain evidence="3">CBS 508.74</strain>
    </source>
</reference>
<dbReference type="InterPro" id="IPR022124">
    <property type="entry name" value="DUF3659"/>
</dbReference>
<dbReference type="RefSeq" id="XP_064673490.1">
    <property type="nucleotide sequence ID" value="XM_064811042.1"/>
</dbReference>
<feature type="region of interest" description="Disordered" evidence="1">
    <location>
        <begin position="1"/>
        <end position="127"/>
    </location>
</feature>
<dbReference type="Proteomes" id="UP001302812">
    <property type="component" value="Unassembled WGS sequence"/>
</dbReference>
<proteinExistence type="predicted"/>